<keyword evidence="6" id="KW-1003">Cell membrane</keyword>
<name>A0A8B9H4T3_ASTMX</name>
<keyword evidence="10" id="KW-0653">Protein transport</keyword>
<evidence type="ECO:0000256" key="3">
    <source>
        <dbReference type="ARBA" id="ARBA00004466"/>
    </source>
</evidence>
<evidence type="ECO:0000256" key="9">
    <source>
        <dbReference type="ARBA" id="ARBA00022837"/>
    </source>
</evidence>
<dbReference type="GO" id="GO:0005886">
    <property type="term" value="C:plasma membrane"/>
    <property type="evidence" value="ECO:0007669"/>
    <property type="project" value="UniProtKB-SubCell"/>
</dbReference>
<evidence type="ECO:0000256" key="11">
    <source>
        <dbReference type="ARBA" id="ARBA00023121"/>
    </source>
</evidence>
<feature type="compositionally biased region" description="Polar residues" evidence="16">
    <location>
        <begin position="256"/>
        <end position="266"/>
    </location>
</feature>
<evidence type="ECO:0000256" key="2">
    <source>
        <dbReference type="ARBA" id="ARBA00004236"/>
    </source>
</evidence>
<dbReference type="FunFam" id="2.60.40.150:FF:000020">
    <property type="entry name" value="C2 calcium dependent domain containing 5"/>
    <property type="match status" value="1"/>
</dbReference>
<keyword evidence="14" id="KW-0968">Cytoplasmic vesicle</keyword>
<dbReference type="GO" id="GO:0005509">
    <property type="term" value="F:calcium ion binding"/>
    <property type="evidence" value="ECO:0007669"/>
    <property type="project" value="TreeGrafter"/>
</dbReference>
<evidence type="ECO:0000313" key="18">
    <source>
        <dbReference type="Ensembl" id="ENSAMXP00005007269.1"/>
    </source>
</evidence>
<evidence type="ECO:0000259" key="17">
    <source>
        <dbReference type="PROSITE" id="PS50004"/>
    </source>
</evidence>
<dbReference type="PANTHER" id="PTHR37412:SF2">
    <property type="entry name" value="C2 DOMAIN-CONTAINING PROTEIN 5"/>
    <property type="match status" value="1"/>
</dbReference>
<dbReference type="GO" id="GO:0010828">
    <property type="term" value="P:positive regulation of D-glucose transmembrane transport"/>
    <property type="evidence" value="ECO:0007669"/>
    <property type="project" value="TreeGrafter"/>
</dbReference>
<keyword evidence="12" id="KW-0472">Membrane</keyword>
<dbReference type="AlphaFoldDB" id="A0A8B9H4T3"/>
<keyword evidence="7" id="KW-0963">Cytoplasm</keyword>
<dbReference type="GO" id="GO:0065002">
    <property type="term" value="P:intracellular protein transmembrane transport"/>
    <property type="evidence" value="ECO:0007669"/>
    <property type="project" value="TreeGrafter"/>
</dbReference>
<evidence type="ECO:0000256" key="5">
    <source>
        <dbReference type="ARBA" id="ARBA00022448"/>
    </source>
</evidence>
<accession>A0A8B9H4T3</accession>
<dbReference type="GO" id="GO:0005938">
    <property type="term" value="C:cell cortex"/>
    <property type="evidence" value="ECO:0007669"/>
    <property type="project" value="UniProtKB-SubCell"/>
</dbReference>
<dbReference type="GO" id="GO:0031340">
    <property type="term" value="P:positive regulation of vesicle fusion"/>
    <property type="evidence" value="ECO:0007669"/>
    <property type="project" value="TreeGrafter"/>
</dbReference>
<dbReference type="GO" id="GO:0008286">
    <property type="term" value="P:insulin receptor signaling pathway"/>
    <property type="evidence" value="ECO:0007669"/>
    <property type="project" value="UniProtKB-ARBA"/>
</dbReference>
<evidence type="ECO:0000256" key="15">
    <source>
        <dbReference type="ARBA" id="ARBA00068078"/>
    </source>
</evidence>
<evidence type="ECO:0000256" key="7">
    <source>
        <dbReference type="ARBA" id="ARBA00022490"/>
    </source>
</evidence>
<feature type="region of interest" description="Disordered" evidence="16">
    <location>
        <begin position="333"/>
        <end position="392"/>
    </location>
</feature>
<evidence type="ECO:0000256" key="13">
    <source>
        <dbReference type="ARBA" id="ARBA00023273"/>
    </source>
</evidence>
<dbReference type="GO" id="GO:0001726">
    <property type="term" value="C:ruffle"/>
    <property type="evidence" value="ECO:0007669"/>
    <property type="project" value="UniProtKB-SubCell"/>
</dbReference>
<evidence type="ECO:0000256" key="1">
    <source>
        <dbReference type="ARBA" id="ARBA00004156"/>
    </source>
</evidence>
<organism evidence="18 19">
    <name type="scientific">Astyanax mexicanus</name>
    <name type="common">Blind cave fish</name>
    <name type="synonym">Astyanax fasciatus mexicanus</name>
    <dbReference type="NCBI Taxonomy" id="7994"/>
    <lineage>
        <taxon>Eukaryota</taxon>
        <taxon>Metazoa</taxon>
        <taxon>Chordata</taxon>
        <taxon>Craniata</taxon>
        <taxon>Vertebrata</taxon>
        <taxon>Euteleostomi</taxon>
        <taxon>Actinopterygii</taxon>
        <taxon>Neopterygii</taxon>
        <taxon>Teleostei</taxon>
        <taxon>Ostariophysi</taxon>
        <taxon>Characiformes</taxon>
        <taxon>Characoidei</taxon>
        <taxon>Acestrorhamphidae</taxon>
        <taxon>Acestrorhamphinae</taxon>
        <taxon>Astyanax</taxon>
    </lineage>
</organism>
<dbReference type="Pfam" id="PF23025">
    <property type="entry name" value="YbjQ_2"/>
    <property type="match status" value="3"/>
</dbReference>
<evidence type="ECO:0000256" key="8">
    <source>
        <dbReference type="ARBA" id="ARBA00022723"/>
    </source>
</evidence>
<dbReference type="Proteomes" id="UP000694621">
    <property type="component" value="Unplaced"/>
</dbReference>
<evidence type="ECO:0000256" key="10">
    <source>
        <dbReference type="ARBA" id="ARBA00022927"/>
    </source>
</evidence>
<evidence type="ECO:0000256" key="16">
    <source>
        <dbReference type="SAM" id="MobiDB-lite"/>
    </source>
</evidence>
<feature type="compositionally biased region" description="Low complexity" evidence="16">
    <location>
        <begin position="1142"/>
        <end position="1155"/>
    </location>
</feature>
<dbReference type="InterPro" id="IPR056431">
    <property type="entry name" value="C2CD5_YbjQ-rel_dom"/>
</dbReference>
<dbReference type="InterPro" id="IPR038983">
    <property type="entry name" value="C2CD5"/>
</dbReference>
<dbReference type="PANTHER" id="PTHR37412">
    <property type="entry name" value="C2 DOMAIN-CONTAINING PROTEIN 5"/>
    <property type="match status" value="1"/>
</dbReference>
<dbReference type="Ensembl" id="ENSAMXT00005008210.1">
    <property type="protein sequence ID" value="ENSAMXP00005007269.1"/>
    <property type="gene ID" value="ENSAMXG00005003882.1"/>
</dbReference>
<dbReference type="GO" id="GO:0072659">
    <property type="term" value="P:protein localization to plasma membrane"/>
    <property type="evidence" value="ECO:0007669"/>
    <property type="project" value="TreeGrafter"/>
</dbReference>
<feature type="compositionally biased region" description="Low complexity" evidence="16">
    <location>
        <begin position="355"/>
        <end position="370"/>
    </location>
</feature>
<dbReference type="Pfam" id="PF23028">
    <property type="entry name" value="YbjQ_3"/>
    <property type="match status" value="1"/>
</dbReference>
<evidence type="ECO:0000256" key="14">
    <source>
        <dbReference type="ARBA" id="ARBA00023329"/>
    </source>
</evidence>
<feature type="region of interest" description="Disordered" evidence="16">
    <location>
        <begin position="256"/>
        <end position="296"/>
    </location>
</feature>
<evidence type="ECO:0000256" key="6">
    <source>
        <dbReference type="ARBA" id="ARBA00022475"/>
    </source>
</evidence>
<dbReference type="SUPFAM" id="SSF49562">
    <property type="entry name" value="C2 domain (Calcium/lipid-binding domain, CaLB)"/>
    <property type="match status" value="1"/>
</dbReference>
<keyword evidence="9" id="KW-0106">Calcium</keyword>
<dbReference type="InterPro" id="IPR056430">
    <property type="entry name" value="C2CD5_YbjQ-like_dom"/>
</dbReference>
<keyword evidence="11" id="KW-0446">Lipid-binding</keyword>
<evidence type="ECO:0000313" key="19">
    <source>
        <dbReference type="Proteomes" id="UP000694621"/>
    </source>
</evidence>
<dbReference type="GO" id="GO:0030659">
    <property type="term" value="C:cytoplasmic vesicle membrane"/>
    <property type="evidence" value="ECO:0007669"/>
    <property type="project" value="UniProtKB-SubCell"/>
</dbReference>
<dbReference type="SMART" id="SM00239">
    <property type="entry name" value="C2"/>
    <property type="match status" value="1"/>
</dbReference>
<comment type="subcellular location">
    <subcellularLocation>
        <location evidence="2">Cell membrane</location>
    </subcellularLocation>
    <subcellularLocation>
        <location evidence="3">Cell projection</location>
        <location evidence="3">Ruffle</location>
    </subcellularLocation>
    <subcellularLocation>
        <location evidence="4">Cytoplasm</location>
        <location evidence="4">Cell cortex</location>
    </subcellularLocation>
    <subcellularLocation>
        <location evidence="1">Cytoplasmic vesicle membrane</location>
    </subcellularLocation>
</comment>
<dbReference type="InterPro" id="IPR000008">
    <property type="entry name" value="C2_dom"/>
</dbReference>
<feature type="region of interest" description="Disordered" evidence="16">
    <location>
        <begin position="1133"/>
        <end position="1155"/>
    </location>
</feature>
<dbReference type="Gene3D" id="2.60.40.150">
    <property type="entry name" value="C2 domain"/>
    <property type="match status" value="1"/>
</dbReference>
<protein>
    <recommendedName>
        <fullName evidence="15">C2 domain-containing protein 5</fullName>
    </recommendedName>
</protein>
<sequence>MPGKLKAKIVAGRHLPVMDRASDLTDAFVEVKFGNTTFKTDVYPKSLNPQWNSEWFKFEVDDEDLQDEPLQITVLDHDTYSANDAIGKVYIDIDPLLSSEAATVISGWFPIYDTIHGIRGEINVLVKVDLFNDLNRFRQSSCGVKFFCTTSIPRCYRAVMVHGFVEELVVNEDPEYQWIDRIRTPRASNEARQRLISLMSGELQRKIGLKVLEMGGNAVVGYLQCFDLEGESGLVVRAIGTACTLDKISNTYAPASAINPCNSSPSKDTKDSPQAVPSALGCRSTHSSPVHSASSRLSQGFSVSVPTLLFAGMKHRHRSSEGPRARQCRAGFGEEAPGVPLSSGPPTPLRAQTFSSFSPSKSYSRQSSSSDTELSLTPKTGMGSGGSAGKEAGPLKALLRQQTQSALEQRGVSSSSETFIRMGEFPFFTLTSFPAGFLLHVGGVVSARSVKLLDRIHNPALGNTRSYKLLDWNSFTADEPETRDAWWEEIRQEIKSHAKALGCHAVVGYSESTSICEEVCILSASGTAAILSSRFMQDGALDMDHRLSRQQAPVFTSGTEKGEGDMGSSASLGFEDLAPPGCGFCHIPYDELNMPFPAQLTYCHCCRRFKVPDVLFTTIDLPTEANVTGKGCLIQARLCRTKKKAQGEGNATAISNLLPFLEYELHTQLMNKLKLRSMNALFGLRIQISIGENMLLGLASATGVYLTPLPSPGGIQIAGKTPSDITYEQHISNMQKKINDTIAKNKELYEVNPPELVEEVIGSPIPEPRQRSRLFRSHSESSDEVSELDLSHGKKDAFVLEIDDTDAVEDIHSLLTDAPTPPGFYSCNTEIMPGIYNWTSALQMFTSVRVFRLSNVNLTNQGLNKVFNDLCENLLKSLYFKLRSMVPCCLCHLNFTVAVPEDELIQVAVTAVAMSFDKEQTLENGRQSCDKTLMKAITENEEQLQFSLELTAESSSNPLSSAKGLSEVSGALPSARDRCSSWIEQLRLKAHTIRRGSIKTMSSLEKASPLPEGRSRSLRSNRSYAGGSVAVVKMTPLSFIPGTKIIKYLGIINMFFIRETTSLREEGGVSGFLHSFIAEVFAMVRAHVAALGGNAVVSYSMKECVFMENPNKNQAQCLINVSGDAVIFVRESELEATPPQPQSASTQTSSSGEGT</sequence>
<dbReference type="InterPro" id="IPR057815">
    <property type="entry name" value="C2CD5_C"/>
</dbReference>
<proteinExistence type="predicted"/>
<dbReference type="GO" id="GO:0090314">
    <property type="term" value="P:positive regulation of protein targeting to membrane"/>
    <property type="evidence" value="ECO:0007669"/>
    <property type="project" value="TreeGrafter"/>
</dbReference>
<feature type="compositionally biased region" description="Low complexity" evidence="16">
    <location>
        <begin position="284"/>
        <end position="296"/>
    </location>
</feature>
<reference evidence="18" key="1">
    <citation type="submission" date="2025-08" db="UniProtKB">
        <authorList>
            <consortium name="Ensembl"/>
        </authorList>
    </citation>
    <scope>IDENTIFICATION</scope>
</reference>
<feature type="domain" description="C2" evidence="17">
    <location>
        <begin position="1"/>
        <end position="109"/>
    </location>
</feature>
<dbReference type="PROSITE" id="PS50004">
    <property type="entry name" value="C2"/>
    <property type="match status" value="1"/>
</dbReference>
<dbReference type="Pfam" id="PF00168">
    <property type="entry name" value="C2"/>
    <property type="match status" value="1"/>
</dbReference>
<dbReference type="GO" id="GO:0005544">
    <property type="term" value="F:calcium-dependent phospholipid binding"/>
    <property type="evidence" value="ECO:0007669"/>
    <property type="project" value="InterPro"/>
</dbReference>
<evidence type="ECO:0000256" key="12">
    <source>
        <dbReference type="ARBA" id="ARBA00023136"/>
    </source>
</evidence>
<keyword evidence="13" id="KW-0966">Cell projection</keyword>
<keyword evidence="5" id="KW-0813">Transport</keyword>
<dbReference type="InterPro" id="IPR037785">
    <property type="entry name" value="C2_C2CD5"/>
</dbReference>
<evidence type="ECO:0000256" key="4">
    <source>
        <dbReference type="ARBA" id="ARBA00004544"/>
    </source>
</evidence>
<dbReference type="InterPro" id="IPR035892">
    <property type="entry name" value="C2_domain_sf"/>
</dbReference>
<dbReference type="CDD" id="cd08688">
    <property type="entry name" value="C2_KIAA0528-like"/>
    <property type="match status" value="1"/>
</dbReference>
<keyword evidence="8" id="KW-0479">Metal-binding</keyword>
<dbReference type="Pfam" id="PF23128">
    <property type="entry name" value="YbjQ_4"/>
    <property type="match status" value="1"/>
</dbReference>